<accession>A0AAW8TEG3</accession>
<reference evidence="5" key="1">
    <citation type="submission" date="2023-03" db="EMBL/GenBank/DDBJ databases">
        <authorList>
            <person name="Shen W."/>
            <person name="Cai J."/>
        </authorList>
    </citation>
    <scope>NUCLEOTIDE SEQUENCE</scope>
    <source>
        <strain evidence="5">Y15</strain>
    </source>
</reference>
<dbReference type="PANTHER" id="PTHR37813:SF1">
    <property type="entry name" value="FELS-2 PROPHAGE PROTEIN"/>
    <property type="match status" value="1"/>
</dbReference>
<feature type="coiled-coil region" evidence="2">
    <location>
        <begin position="52"/>
        <end position="79"/>
    </location>
</feature>
<dbReference type="Pfam" id="PF10145">
    <property type="entry name" value="PhageMin_Tail"/>
    <property type="match status" value="1"/>
</dbReference>
<evidence type="ECO:0000313" key="5">
    <source>
        <dbReference type="EMBL" id="MDT2546672.1"/>
    </source>
</evidence>
<evidence type="ECO:0000256" key="1">
    <source>
        <dbReference type="ARBA" id="ARBA00022612"/>
    </source>
</evidence>
<keyword evidence="3" id="KW-1133">Transmembrane helix</keyword>
<feature type="transmembrane region" description="Helical" evidence="3">
    <location>
        <begin position="562"/>
        <end position="585"/>
    </location>
</feature>
<evidence type="ECO:0000256" key="2">
    <source>
        <dbReference type="SAM" id="Coils"/>
    </source>
</evidence>
<evidence type="ECO:0000259" key="4">
    <source>
        <dbReference type="Pfam" id="PF10145"/>
    </source>
</evidence>
<dbReference type="EMBL" id="JARPXL010000040">
    <property type="protein sequence ID" value="MDT2546672.1"/>
    <property type="molecule type" value="Genomic_DNA"/>
</dbReference>
<sequence length="768" mass="82225">MGKKESDVVLNFKTNGEVSYARTVKDINKEMNLAATEYKNQVSAMDKDATQTEKLTAIKQKLEKQLSLAEKRTGLLREEYEKSVKETGEYSEESQKLYKRLLESETGENKLRSALEQTNDALKKQGDVSVDTAKKLQKIEEAGEKVKGVGEKMTVGVTAPIVAAGAASLAAFGEVDEALDTIITKTGATGKVADSLGESFKKVGAGTHLPLQMVGEAIGEVNTQFGFMDKKLEDSTNYLLQYAEINDTDVSQSAVMARQAIEAYGLEYDDLNSVLDVTTKTSQNTGQSVDDLMQKAIDGAPQIKQLGLSFNEGVTLMGQFEQAGVDSGAALSSLSKATVAYAKDGKTLSQGMGELQDKIKNASSETDAINAASEVFGTKGGPRMADAIRRGTLNLEELAKTASESGGAVGDTYEATLDPIDKANMAMNNAKLAMADVGESIQIALLPFFEMAIDALQRFKAWFDSLDEGQKNMIITIALVAAAIGPLLVVLGTLMGSVTKVAGGIRTLQSVFSAMKIAFATNPFLLVIAGIALLIAGLVLAYNKVKWFHDGVNAFFRGVRDVGTQAFRFIGGYIGNVFGGIIANFNNFKNAGMRILNGIVDFITGVFTGNWSRAWKGVTNIFGGIFEGIAAMAKAPINAMIGLINGFLGGLNRIKIPKWVPKVGGRGFNISQIPYLAKGGHLINGQAIVGEAGPELLSAKNGKTTVTPLSDQEKREGISGKYKGNITVEQHNHFGKVDANNPSELNRLNRKMEKANRQAWRDLGGDPA</sequence>
<keyword evidence="2" id="KW-0175">Coiled coil</keyword>
<feature type="domain" description="Phage tail tape measure protein" evidence="4">
    <location>
        <begin position="200"/>
        <end position="366"/>
    </location>
</feature>
<comment type="caution">
    <text evidence="5">The sequence shown here is derived from an EMBL/GenBank/DDBJ whole genome shotgun (WGS) entry which is preliminary data.</text>
</comment>
<feature type="transmembrane region" description="Helical" evidence="3">
    <location>
        <begin position="517"/>
        <end position="542"/>
    </location>
</feature>
<feature type="transmembrane region" description="Helical" evidence="3">
    <location>
        <begin position="473"/>
        <end position="496"/>
    </location>
</feature>
<dbReference type="NCBIfam" id="TIGR01760">
    <property type="entry name" value="tape_meas_TP901"/>
    <property type="match status" value="1"/>
</dbReference>
<name>A0AAW8TEG3_9ENTE</name>
<keyword evidence="3" id="KW-0472">Membrane</keyword>
<protein>
    <submittedName>
        <fullName evidence="5">Phage tail tape measure protein</fullName>
    </submittedName>
</protein>
<keyword evidence="3" id="KW-0812">Transmembrane</keyword>
<dbReference type="Proteomes" id="UP001254770">
    <property type="component" value="Unassembled WGS sequence"/>
</dbReference>
<dbReference type="InterPro" id="IPR010090">
    <property type="entry name" value="Phage_tape_meas"/>
</dbReference>
<evidence type="ECO:0000313" key="6">
    <source>
        <dbReference type="Proteomes" id="UP001254770"/>
    </source>
</evidence>
<gene>
    <name evidence="5" type="ORF">P7D69_20285</name>
</gene>
<keyword evidence="1" id="KW-1188">Viral release from host cell</keyword>
<evidence type="ECO:0000256" key="3">
    <source>
        <dbReference type="SAM" id="Phobius"/>
    </source>
</evidence>
<dbReference type="AlphaFoldDB" id="A0AAW8TEG3"/>
<proteinExistence type="predicted"/>
<dbReference type="RefSeq" id="WP_311820733.1">
    <property type="nucleotide sequence ID" value="NZ_JARPXI010000044.1"/>
</dbReference>
<dbReference type="PANTHER" id="PTHR37813">
    <property type="entry name" value="FELS-2 PROPHAGE PROTEIN"/>
    <property type="match status" value="1"/>
</dbReference>
<organism evidence="5 6">
    <name type="scientific">Enterococcus raffinosus</name>
    <dbReference type="NCBI Taxonomy" id="71452"/>
    <lineage>
        <taxon>Bacteria</taxon>
        <taxon>Bacillati</taxon>
        <taxon>Bacillota</taxon>
        <taxon>Bacilli</taxon>
        <taxon>Lactobacillales</taxon>
        <taxon>Enterococcaceae</taxon>
        <taxon>Enterococcus</taxon>
    </lineage>
</organism>